<dbReference type="PANTHER" id="PTHR35526:SF3">
    <property type="entry name" value="ANTI-SIGMA-F FACTOR RSBW"/>
    <property type="match status" value="1"/>
</dbReference>
<evidence type="ECO:0000259" key="2">
    <source>
        <dbReference type="Pfam" id="PF13581"/>
    </source>
</evidence>
<evidence type="ECO:0000313" key="5">
    <source>
        <dbReference type="Proteomes" id="UP001165124"/>
    </source>
</evidence>
<name>A0A9W6PS61_9ACTN</name>
<protein>
    <submittedName>
        <fullName evidence="4">Anti-sigma regulatory factor</fullName>
    </submittedName>
</protein>
<dbReference type="SUPFAM" id="SSF55874">
    <property type="entry name" value="ATPase domain of HSP90 chaperone/DNA topoisomerase II/histidine kinase"/>
    <property type="match status" value="1"/>
</dbReference>
<dbReference type="InterPro" id="IPR003594">
    <property type="entry name" value="HATPase_dom"/>
</dbReference>
<keyword evidence="5" id="KW-1185">Reference proteome</keyword>
<keyword evidence="1" id="KW-0418">Kinase</keyword>
<accession>A0A9W6PS61</accession>
<dbReference type="NCBIfam" id="NF041045">
    <property type="entry name" value="RsbA_anti_sig"/>
    <property type="match status" value="1"/>
</dbReference>
<reference evidence="4" key="1">
    <citation type="submission" date="2023-02" db="EMBL/GenBank/DDBJ databases">
        <title>Actinomadura rubrobrunea NBRC 14622.</title>
        <authorList>
            <person name="Ichikawa N."/>
            <person name="Sato H."/>
            <person name="Tonouchi N."/>
        </authorList>
    </citation>
    <scope>NUCLEOTIDE SEQUENCE</scope>
    <source>
        <strain evidence="4">NBRC 14622</strain>
    </source>
</reference>
<dbReference type="InterPro" id="IPR036890">
    <property type="entry name" value="HATPase_C_sf"/>
</dbReference>
<dbReference type="InterPro" id="IPR047718">
    <property type="entry name" value="RsbA-like_anti_sig"/>
</dbReference>
<proteinExistence type="predicted"/>
<dbReference type="EMBL" id="BSRZ01000003">
    <property type="protein sequence ID" value="GLW63569.1"/>
    <property type="molecule type" value="Genomic_DNA"/>
</dbReference>
<evidence type="ECO:0000313" key="4">
    <source>
        <dbReference type="EMBL" id="GLW63569.1"/>
    </source>
</evidence>
<gene>
    <name evidence="4" type="ORF">Arub01_18130</name>
</gene>
<keyword evidence="1" id="KW-0808">Transferase</keyword>
<organism evidence="4 5">
    <name type="scientific">Actinomadura rubrobrunea</name>
    <dbReference type="NCBI Taxonomy" id="115335"/>
    <lineage>
        <taxon>Bacteria</taxon>
        <taxon>Bacillati</taxon>
        <taxon>Actinomycetota</taxon>
        <taxon>Actinomycetes</taxon>
        <taxon>Streptosporangiales</taxon>
        <taxon>Thermomonosporaceae</taxon>
        <taxon>Actinomadura</taxon>
    </lineage>
</organism>
<keyword evidence="1" id="KW-0723">Serine/threonine-protein kinase</keyword>
<evidence type="ECO:0000256" key="1">
    <source>
        <dbReference type="ARBA" id="ARBA00022527"/>
    </source>
</evidence>
<evidence type="ECO:0000259" key="3">
    <source>
        <dbReference type="Pfam" id="PF14417"/>
    </source>
</evidence>
<dbReference type="Pfam" id="PF13581">
    <property type="entry name" value="HATPase_c_2"/>
    <property type="match status" value="1"/>
</dbReference>
<dbReference type="InterPro" id="IPR050267">
    <property type="entry name" value="Anti-sigma-factor_SerPK"/>
</dbReference>
<dbReference type="AlphaFoldDB" id="A0A9W6PS61"/>
<dbReference type="Proteomes" id="UP001165124">
    <property type="component" value="Unassembled WGS sequence"/>
</dbReference>
<dbReference type="CDD" id="cd16936">
    <property type="entry name" value="HATPase_RsbW-like"/>
    <property type="match status" value="1"/>
</dbReference>
<dbReference type="InterPro" id="IPR025847">
    <property type="entry name" value="MEDS_domain"/>
</dbReference>
<feature type="domain" description="MEDS" evidence="3">
    <location>
        <begin position="5"/>
        <end position="147"/>
    </location>
</feature>
<comment type="caution">
    <text evidence="4">The sequence shown here is derived from an EMBL/GenBank/DDBJ whole genome shotgun (WGS) entry which is preliminary data.</text>
</comment>
<dbReference type="PANTHER" id="PTHR35526">
    <property type="entry name" value="ANTI-SIGMA-F FACTOR RSBW-RELATED"/>
    <property type="match status" value="1"/>
</dbReference>
<feature type="domain" description="Histidine kinase/HSP90-like ATPase" evidence="2">
    <location>
        <begin position="192"/>
        <end position="303"/>
    </location>
</feature>
<dbReference type="Pfam" id="PF14417">
    <property type="entry name" value="MEDS"/>
    <property type="match status" value="1"/>
</dbReference>
<dbReference type="GO" id="GO:0004674">
    <property type="term" value="F:protein serine/threonine kinase activity"/>
    <property type="evidence" value="ECO:0007669"/>
    <property type="project" value="UniProtKB-KW"/>
</dbReference>
<dbReference type="Gene3D" id="3.30.565.10">
    <property type="entry name" value="Histidine kinase-like ATPase, C-terminal domain"/>
    <property type="match status" value="1"/>
</dbReference>
<sequence>MTLEHRAFLYRGVEDFLRVTEPFLRAGARAGEAIVAVVREPGLSALRDSLSDLKGQVDFYDSDAFYRHPVRTLKQYHELVKAMAPRRVRALAEPVWHGWDAREAVEWARYESLINVVFGGVDALALCPYDRASLPEAVLDQARRTHPLLLDDGAAVRSDRYVDPAVFGDDCDRARRANGRPADAEYLPVESDLVPVRLFVGERAVRLGADERSARNLVTAVNEVVANALAHGCPPVGLWMWRDGPDVVCEVGDHGLWRPRPSSLTGFIPPCSALDRGFGLWTVRLLVDHMEVRAGWDGTFVRLYTACAGDADAGDRPAPGGAA</sequence>